<dbReference type="Proteomes" id="UP000315369">
    <property type="component" value="Unassembled WGS sequence"/>
</dbReference>
<evidence type="ECO:0000259" key="2">
    <source>
        <dbReference type="Pfam" id="PF18563"/>
    </source>
</evidence>
<dbReference type="Gene3D" id="1.10.10.1830">
    <property type="entry name" value="Non-ribosomal peptide synthase, adenylation domain"/>
    <property type="match status" value="1"/>
</dbReference>
<dbReference type="InterPro" id="IPR023213">
    <property type="entry name" value="CAT-like_dom_sf"/>
</dbReference>
<dbReference type="InterPro" id="IPR001242">
    <property type="entry name" value="Condensation_dom"/>
</dbReference>
<dbReference type="Pfam" id="PF00668">
    <property type="entry name" value="Condensation"/>
    <property type="match status" value="1"/>
</dbReference>
<dbReference type="InterPro" id="IPR041464">
    <property type="entry name" value="TubC_N"/>
</dbReference>
<evidence type="ECO:0000313" key="4">
    <source>
        <dbReference type="Proteomes" id="UP000315369"/>
    </source>
</evidence>
<organism evidence="3 4">
    <name type="scientific">Myxococcus llanfairpwllgwyngyllgogerychwyrndrobwllllantysiliogogogochensis</name>
    <dbReference type="NCBI Taxonomy" id="2590453"/>
    <lineage>
        <taxon>Bacteria</taxon>
        <taxon>Pseudomonadati</taxon>
        <taxon>Myxococcota</taxon>
        <taxon>Myxococcia</taxon>
        <taxon>Myxococcales</taxon>
        <taxon>Cystobacterineae</taxon>
        <taxon>Myxococcaceae</taxon>
        <taxon>Myxococcus</taxon>
    </lineage>
</organism>
<reference evidence="3 4" key="1">
    <citation type="submission" date="2019-06" db="EMBL/GenBank/DDBJ databases">
        <authorList>
            <person name="Livingstone P."/>
            <person name="Whitworth D."/>
        </authorList>
    </citation>
    <scope>NUCLEOTIDE SEQUENCE [LARGE SCALE GENOMIC DNA]</scope>
    <source>
        <strain evidence="3 4">AM401</strain>
    </source>
</reference>
<dbReference type="GO" id="GO:0009239">
    <property type="term" value="P:enterobactin biosynthetic process"/>
    <property type="evidence" value="ECO:0007669"/>
    <property type="project" value="TreeGrafter"/>
</dbReference>
<dbReference type="InterPro" id="IPR044894">
    <property type="entry name" value="TubC_N_sf"/>
</dbReference>
<feature type="domain" description="TubC N-terminal docking" evidence="2">
    <location>
        <begin position="4"/>
        <end position="54"/>
    </location>
</feature>
<keyword evidence="4" id="KW-1185">Reference proteome</keyword>
<protein>
    <recommendedName>
        <fullName evidence="5">Non-ribosomal peptide synthetase</fullName>
    </recommendedName>
</protein>
<dbReference type="PANTHER" id="PTHR45527">
    <property type="entry name" value="NONRIBOSOMAL PEPTIDE SYNTHETASE"/>
    <property type="match status" value="1"/>
</dbReference>
<evidence type="ECO:0008006" key="5">
    <source>
        <dbReference type="Google" id="ProtNLM"/>
    </source>
</evidence>
<gene>
    <name evidence="3" type="ORF">FJV41_41535</name>
</gene>
<dbReference type="Gene3D" id="3.30.559.30">
    <property type="entry name" value="Nonribosomal peptide synthetase, condensation domain"/>
    <property type="match status" value="1"/>
</dbReference>
<dbReference type="AlphaFoldDB" id="A0A540WLX0"/>
<sequence length="497" mass="55462">MNLEQLLSSLTERHVQLWAEGQQLRVRAKEGVVDATLRSALVEHKPRLLELLQQARGAPESIRLEPLPRYGPPPLSLTQERLWRAEVKEPDLAPAHIATFAMRLEGPLNRDALTRAVATLVERHEVLRTTFELRGDTPVQVIAPPGSTAMEPVDLCALDAEAQQEALRRLLHDEQRRRIDLARGPLFRAWLLLLSEQRHVMVLMMHHTVVDGASRGALVHELTVLYAAFLAGEPCPLAPLRLQYADYARWQRRWVEEEVLPRQLGYWKQQLAAPPPRLEWPTRSKGMEQRRYHGGSVDFSVEHEVVERLRVVGQQAGSTLFMVLLSSLYVLLARACGQRDLLIGTPAAHRGHTDLEPLVGTFINTLALRLRPEGAPSFLELLAHARAVALGAYAHPDVPPEAIGGPTPNVMLVLKGVAPQPELSALEATPLALAHDTALLDLTLYLEETPTGLRGELIHDSDRIDPDTVTGWARELQALLRAFAEDPRQSVFPHPHP</sequence>
<dbReference type="GO" id="GO:0009366">
    <property type="term" value="C:enterobactin synthetase complex"/>
    <property type="evidence" value="ECO:0007669"/>
    <property type="project" value="TreeGrafter"/>
</dbReference>
<dbReference type="PANTHER" id="PTHR45527:SF1">
    <property type="entry name" value="FATTY ACID SYNTHASE"/>
    <property type="match status" value="1"/>
</dbReference>
<evidence type="ECO:0000313" key="3">
    <source>
        <dbReference type="EMBL" id="TQF10040.1"/>
    </source>
</evidence>
<dbReference type="Pfam" id="PF18563">
    <property type="entry name" value="TubC_N"/>
    <property type="match status" value="1"/>
</dbReference>
<feature type="non-terminal residue" evidence="3">
    <location>
        <position position="497"/>
    </location>
</feature>
<dbReference type="RefSeq" id="WP_246137749.1">
    <property type="nucleotide sequence ID" value="NZ_VIFM01000287.1"/>
</dbReference>
<evidence type="ECO:0000259" key="1">
    <source>
        <dbReference type="Pfam" id="PF00668"/>
    </source>
</evidence>
<name>A0A540WLX0_9BACT</name>
<feature type="domain" description="Condensation" evidence="1">
    <location>
        <begin position="74"/>
        <end position="491"/>
    </location>
</feature>
<dbReference type="CDD" id="cd19531">
    <property type="entry name" value="LCL_NRPS-like"/>
    <property type="match status" value="1"/>
</dbReference>
<dbReference type="EMBL" id="VIFM01000287">
    <property type="protein sequence ID" value="TQF10040.1"/>
    <property type="molecule type" value="Genomic_DNA"/>
</dbReference>
<accession>A0A540WLX0</accession>
<dbReference type="GO" id="GO:0005829">
    <property type="term" value="C:cytosol"/>
    <property type="evidence" value="ECO:0007669"/>
    <property type="project" value="TreeGrafter"/>
</dbReference>
<dbReference type="SUPFAM" id="SSF52777">
    <property type="entry name" value="CoA-dependent acyltransferases"/>
    <property type="match status" value="2"/>
</dbReference>
<comment type="caution">
    <text evidence="3">The sequence shown here is derived from an EMBL/GenBank/DDBJ whole genome shotgun (WGS) entry which is preliminary data.</text>
</comment>
<dbReference type="GO" id="GO:0047527">
    <property type="term" value="F:2,3-dihydroxybenzoate-serine ligase activity"/>
    <property type="evidence" value="ECO:0007669"/>
    <property type="project" value="TreeGrafter"/>
</dbReference>
<proteinExistence type="predicted"/>
<dbReference type="GO" id="GO:0043041">
    <property type="term" value="P:amino acid activation for nonribosomal peptide biosynthetic process"/>
    <property type="evidence" value="ECO:0007669"/>
    <property type="project" value="TreeGrafter"/>
</dbReference>
<dbReference type="Gene3D" id="3.30.559.10">
    <property type="entry name" value="Chloramphenicol acetyltransferase-like domain"/>
    <property type="match status" value="1"/>
</dbReference>
<dbReference type="GO" id="GO:0031177">
    <property type="term" value="F:phosphopantetheine binding"/>
    <property type="evidence" value="ECO:0007669"/>
    <property type="project" value="TreeGrafter"/>
</dbReference>